<dbReference type="EMBL" id="VSWD01000012">
    <property type="protein sequence ID" value="KAK3085459.1"/>
    <property type="molecule type" value="Genomic_DNA"/>
</dbReference>
<dbReference type="InterPro" id="IPR036291">
    <property type="entry name" value="NAD(P)-bd_dom_sf"/>
</dbReference>
<dbReference type="PRINTS" id="PR00081">
    <property type="entry name" value="GDHRDH"/>
</dbReference>
<dbReference type="PROSITE" id="PS00061">
    <property type="entry name" value="ADH_SHORT"/>
    <property type="match status" value="1"/>
</dbReference>
<feature type="non-terminal residue" evidence="3">
    <location>
        <position position="1"/>
    </location>
</feature>
<proteinExistence type="inferred from homology"/>
<keyword evidence="1" id="KW-0560">Oxidoreductase</keyword>
<protein>
    <submittedName>
        <fullName evidence="3">Uncharacterized protein</fullName>
    </submittedName>
</protein>
<dbReference type="AlphaFoldDB" id="A0AA88XY65"/>
<dbReference type="PANTHER" id="PTHR43313">
    <property type="entry name" value="SHORT-CHAIN DEHYDROGENASE/REDUCTASE FAMILY 9C"/>
    <property type="match status" value="1"/>
</dbReference>
<keyword evidence="4" id="KW-1185">Reference proteome</keyword>
<sequence length="295" mass="33225">TGFGNELAIRLDKLGFHVLASCLDPKCEGATSLIKLCSKRLFVIGLDVSRDECVTEAHTEVTNKLKSSKAELWAVVNNAGIDYVADIELCSMEVYRKVAEVNLFGMIRVTKAFLPILRRTKGRVINVTSVKGRVCLPYISAYGITKYGGENFSDILRMEMKKFGVKVVIVEPGNFGRLTAIVKGKNLDRIRKDFDRTWSGATQDIKDTYGREYMFAHVDRLEGNDEEGSDRNVVPVTDAFVDAIMNENPNTRYLIDGSPDWIDRYCVSIYERKEGISNQTRQSTKPQSRQAQQET</sequence>
<evidence type="ECO:0000256" key="1">
    <source>
        <dbReference type="ARBA" id="ARBA00023002"/>
    </source>
</evidence>
<reference evidence="3" key="1">
    <citation type="submission" date="2019-08" db="EMBL/GenBank/DDBJ databases">
        <title>The improved chromosome-level genome for the pearl oyster Pinctada fucata martensii using PacBio sequencing and Hi-C.</title>
        <authorList>
            <person name="Zheng Z."/>
        </authorList>
    </citation>
    <scope>NUCLEOTIDE SEQUENCE</scope>
    <source>
        <strain evidence="3">ZZ-2019</strain>
        <tissue evidence="3">Adductor muscle</tissue>
    </source>
</reference>
<comment type="similarity">
    <text evidence="2">Belongs to the short-chain dehydrogenases/reductases (SDR) family.</text>
</comment>
<dbReference type="Proteomes" id="UP001186944">
    <property type="component" value="Unassembled WGS sequence"/>
</dbReference>
<dbReference type="SUPFAM" id="SSF51735">
    <property type="entry name" value="NAD(P)-binding Rossmann-fold domains"/>
    <property type="match status" value="1"/>
</dbReference>
<dbReference type="Pfam" id="PF00106">
    <property type="entry name" value="adh_short"/>
    <property type="match status" value="1"/>
</dbReference>
<name>A0AA88XY65_PINIB</name>
<evidence type="ECO:0000313" key="3">
    <source>
        <dbReference type="EMBL" id="KAK3085459.1"/>
    </source>
</evidence>
<dbReference type="Gene3D" id="3.40.50.720">
    <property type="entry name" value="NAD(P)-binding Rossmann-like Domain"/>
    <property type="match status" value="1"/>
</dbReference>
<evidence type="ECO:0000313" key="4">
    <source>
        <dbReference type="Proteomes" id="UP001186944"/>
    </source>
</evidence>
<dbReference type="GO" id="GO:0016491">
    <property type="term" value="F:oxidoreductase activity"/>
    <property type="evidence" value="ECO:0007669"/>
    <property type="project" value="UniProtKB-KW"/>
</dbReference>
<dbReference type="PANTHER" id="PTHR43313:SF36">
    <property type="entry name" value="D-BETA-HYDROXYBUTYRATE DEHYDROGENASE, MITOCHONDRIAL"/>
    <property type="match status" value="1"/>
</dbReference>
<evidence type="ECO:0000256" key="2">
    <source>
        <dbReference type="RuleBase" id="RU000363"/>
    </source>
</evidence>
<accession>A0AA88XY65</accession>
<dbReference type="GO" id="GO:0008202">
    <property type="term" value="P:steroid metabolic process"/>
    <property type="evidence" value="ECO:0007669"/>
    <property type="project" value="TreeGrafter"/>
</dbReference>
<dbReference type="InterPro" id="IPR020904">
    <property type="entry name" value="Sc_DH/Rdtase_CS"/>
</dbReference>
<organism evidence="3 4">
    <name type="scientific">Pinctada imbricata</name>
    <name type="common">Atlantic pearl-oyster</name>
    <name type="synonym">Pinctada martensii</name>
    <dbReference type="NCBI Taxonomy" id="66713"/>
    <lineage>
        <taxon>Eukaryota</taxon>
        <taxon>Metazoa</taxon>
        <taxon>Spiralia</taxon>
        <taxon>Lophotrochozoa</taxon>
        <taxon>Mollusca</taxon>
        <taxon>Bivalvia</taxon>
        <taxon>Autobranchia</taxon>
        <taxon>Pteriomorphia</taxon>
        <taxon>Pterioida</taxon>
        <taxon>Pterioidea</taxon>
        <taxon>Pteriidae</taxon>
        <taxon>Pinctada</taxon>
    </lineage>
</organism>
<dbReference type="PRINTS" id="PR00080">
    <property type="entry name" value="SDRFAMILY"/>
</dbReference>
<dbReference type="InterPro" id="IPR002347">
    <property type="entry name" value="SDR_fam"/>
</dbReference>
<gene>
    <name evidence="3" type="ORF">FSP39_003715</name>
</gene>
<comment type="caution">
    <text evidence="3">The sequence shown here is derived from an EMBL/GenBank/DDBJ whole genome shotgun (WGS) entry which is preliminary data.</text>
</comment>